<feature type="transmembrane region" description="Helical" evidence="1">
    <location>
        <begin position="37"/>
        <end position="60"/>
    </location>
</feature>
<protein>
    <submittedName>
        <fullName evidence="2">Spiroplasmavirus-related protein</fullName>
    </submittedName>
</protein>
<dbReference type="Pfam" id="PF10854">
    <property type="entry name" value="DUF2649"/>
    <property type="match status" value="1"/>
</dbReference>
<dbReference type="STRING" id="273035.SKUN_00493"/>
<name>A0A0K2JFN1_SPIKU</name>
<keyword evidence="1" id="KW-0812">Transmembrane</keyword>
<dbReference type="InterPro" id="IPR021217">
    <property type="entry name" value="Phage_1-C74_Orf10"/>
</dbReference>
<proteinExistence type="predicted"/>
<dbReference type="KEGG" id="skn:SKUN_00493"/>
<accession>A0A0K2JFN1</accession>
<dbReference type="AlphaFoldDB" id="A0A0K2JFN1"/>
<dbReference type="PATRIC" id="fig|273035.7.peg.589"/>
<reference evidence="2 3" key="1">
    <citation type="journal article" date="2015" name="Genome Announc.">
        <title>Complete Genome Sequence of Spiroplasma kunkelii Strain CR2-3x, Causal Agent of Corn Stunt Disease in Zea mays L.</title>
        <authorList>
            <person name="Davis R.E."/>
            <person name="Shao J."/>
            <person name="Dally E.L."/>
            <person name="Zhao Y."/>
            <person name="Gasparich G.E."/>
            <person name="Gaynor B.J."/>
            <person name="Athey J.C."/>
            <person name="Harrison N.A."/>
            <person name="Donofrio N."/>
        </authorList>
    </citation>
    <scope>NUCLEOTIDE SEQUENCE [LARGE SCALE GENOMIC DNA]</scope>
    <source>
        <strain evidence="2 3">CR2-3x</strain>
    </source>
</reference>
<dbReference type="EMBL" id="CP010899">
    <property type="protein sequence ID" value="ALA97394.1"/>
    <property type="molecule type" value="Genomic_DNA"/>
</dbReference>
<organism evidence="2 3">
    <name type="scientific">Spiroplasma kunkelii CR2-3x</name>
    <dbReference type="NCBI Taxonomy" id="273035"/>
    <lineage>
        <taxon>Bacteria</taxon>
        <taxon>Bacillati</taxon>
        <taxon>Mycoplasmatota</taxon>
        <taxon>Mollicutes</taxon>
        <taxon>Entomoplasmatales</taxon>
        <taxon>Spiroplasmataceae</taxon>
        <taxon>Spiroplasma</taxon>
    </lineage>
</organism>
<dbReference type="Proteomes" id="UP000062963">
    <property type="component" value="Chromosome"/>
</dbReference>
<sequence>MQNDWIKLKEFFIHIFLFIDKTNVETITMWNLTQNEYLTLMVGIWIVILFLTWFFLWMVFKIVSCFK</sequence>
<gene>
    <name evidence="2" type="ORF">SKUN_00493</name>
</gene>
<keyword evidence="1" id="KW-1133">Transmembrane helix</keyword>
<keyword evidence="3" id="KW-1185">Reference proteome</keyword>
<evidence type="ECO:0000256" key="1">
    <source>
        <dbReference type="SAM" id="Phobius"/>
    </source>
</evidence>
<evidence type="ECO:0000313" key="2">
    <source>
        <dbReference type="EMBL" id="ALA97394.1"/>
    </source>
</evidence>
<dbReference type="OrthoDB" id="390773at2"/>
<dbReference type="RefSeq" id="WP_053390687.1">
    <property type="nucleotide sequence ID" value="NZ_CP010899.1"/>
</dbReference>
<evidence type="ECO:0000313" key="3">
    <source>
        <dbReference type="Proteomes" id="UP000062963"/>
    </source>
</evidence>
<keyword evidence="1" id="KW-0472">Membrane</keyword>